<feature type="region of interest" description="Disordered" evidence="4">
    <location>
        <begin position="1"/>
        <end position="43"/>
    </location>
</feature>
<organism evidence="5 6">
    <name type="scientific">Rehmannia glutinosa</name>
    <name type="common">Chinese foxglove</name>
    <dbReference type="NCBI Taxonomy" id="99300"/>
    <lineage>
        <taxon>Eukaryota</taxon>
        <taxon>Viridiplantae</taxon>
        <taxon>Streptophyta</taxon>
        <taxon>Embryophyta</taxon>
        <taxon>Tracheophyta</taxon>
        <taxon>Spermatophyta</taxon>
        <taxon>Magnoliopsida</taxon>
        <taxon>eudicotyledons</taxon>
        <taxon>Gunneridae</taxon>
        <taxon>Pentapetalae</taxon>
        <taxon>asterids</taxon>
        <taxon>lamiids</taxon>
        <taxon>Lamiales</taxon>
        <taxon>Orobanchaceae</taxon>
        <taxon>Rehmannieae</taxon>
        <taxon>Rehmannia</taxon>
    </lineage>
</organism>
<feature type="compositionally biased region" description="Polar residues" evidence="4">
    <location>
        <begin position="11"/>
        <end position="22"/>
    </location>
</feature>
<evidence type="ECO:0000256" key="2">
    <source>
        <dbReference type="ARBA" id="ARBA00023054"/>
    </source>
</evidence>
<accession>A0ABR0UUD7</accession>
<dbReference type="Proteomes" id="UP001318860">
    <property type="component" value="Unassembled WGS sequence"/>
</dbReference>
<evidence type="ECO:0000256" key="1">
    <source>
        <dbReference type="ARBA" id="ARBA00006111"/>
    </source>
</evidence>
<keyword evidence="6" id="KW-1185">Reference proteome</keyword>
<dbReference type="PANTHER" id="PTHR31305">
    <property type="entry name" value="SNARE-ASSOCIATED PROTEIN SNAPIN"/>
    <property type="match status" value="1"/>
</dbReference>
<feature type="compositionally biased region" description="Acidic residues" evidence="4">
    <location>
        <begin position="1"/>
        <end position="10"/>
    </location>
</feature>
<gene>
    <name evidence="5" type="ORF">DH2020_040351</name>
</gene>
<name>A0ABR0UUD7_REHGL</name>
<comment type="similarity">
    <text evidence="1">Belongs to the SNAPIN family.</text>
</comment>
<sequence length="191" mass="20497">MADVNPDDNQQDSTAVDFSSADTDGGDKCDNNGDITTASSSNSSVAEGLYSLISSVMTGFDSRAEATSRSQDQLEFSLDRLTGELDKLLEDAPLPFIMQHAARISGVRKRVKALNTVLKSIQRRIDNMDRIMSAGLAHETLGEKAVSNNRLCNGAEGGGPGKINGFKPDTSSANVDKNGDITMFWREPPKP</sequence>
<dbReference type="InterPro" id="IPR017246">
    <property type="entry name" value="Snapin"/>
</dbReference>
<comment type="caution">
    <text evidence="5">The sequence shown here is derived from an EMBL/GenBank/DDBJ whole genome shotgun (WGS) entry which is preliminary data.</text>
</comment>
<feature type="compositionally biased region" description="Polar residues" evidence="4">
    <location>
        <begin position="33"/>
        <end position="43"/>
    </location>
</feature>
<reference evidence="5 6" key="1">
    <citation type="journal article" date="2021" name="Comput. Struct. Biotechnol. J.">
        <title>De novo genome assembly of the potent medicinal plant Rehmannia glutinosa using nanopore technology.</title>
        <authorList>
            <person name="Ma L."/>
            <person name="Dong C."/>
            <person name="Song C."/>
            <person name="Wang X."/>
            <person name="Zheng X."/>
            <person name="Niu Y."/>
            <person name="Chen S."/>
            <person name="Feng W."/>
        </authorList>
    </citation>
    <scope>NUCLEOTIDE SEQUENCE [LARGE SCALE GENOMIC DNA]</scope>
    <source>
        <strain evidence="5">DH-2019</strain>
    </source>
</reference>
<evidence type="ECO:0000256" key="4">
    <source>
        <dbReference type="SAM" id="MobiDB-lite"/>
    </source>
</evidence>
<feature type="region of interest" description="Disordered" evidence="4">
    <location>
        <begin position="157"/>
        <end position="177"/>
    </location>
</feature>
<evidence type="ECO:0000313" key="5">
    <source>
        <dbReference type="EMBL" id="KAK6125902.1"/>
    </source>
</evidence>
<proteinExistence type="inferred from homology"/>
<evidence type="ECO:0000256" key="3">
    <source>
        <dbReference type="ARBA" id="ARBA00033330"/>
    </source>
</evidence>
<keyword evidence="2" id="KW-0175">Coiled coil</keyword>
<dbReference type="EMBL" id="JABTTQ020002072">
    <property type="protein sequence ID" value="KAK6125902.1"/>
    <property type="molecule type" value="Genomic_DNA"/>
</dbReference>
<evidence type="ECO:0000313" key="6">
    <source>
        <dbReference type="Proteomes" id="UP001318860"/>
    </source>
</evidence>
<dbReference type="InterPro" id="IPR028119">
    <property type="entry name" value="Snapin/Pallidin/Snn1"/>
</dbReference>
<protein>
    <recommendedName>
        <fullName evidence="3">Biogenesis of lysosome-related organelles complex 1 subunit 7</fullName>
    </recommendedName>
</protein>
<dbReference type="PANTHER" id="PTHR31305:SF2">
    <property type="entry name" value="SNARE-ASSOCIATED PROTEIN SNAPIN"/>
    <property type="match status" value="1"/>
</dbReference>
<dbReference type="Pfam" id="PF14712">
    <property type="entry name" value="Snapin_Pallidin"/>
    <property type="match status" value="1"/>
</dbReference>